<feature type="transmembrane region" description="Helical" evidence="1">
    <location>
        <begin position="191"/>
        <end position="211"/>
    </location>
</feature>
<feature type="transmembrane region" description="Helical" evidence="1">
    <location>
        <begin position="149"/>
        <end position="170"/>
    </location>
</feature>
<evidence type="ECO:0000313" key="2">
    <source>
        <dbReference type="EMBL" id="PPQ80462.1"/>
    </source>
</evidence>
<feature type="transmembrane region" description="Helical" evidence="1">
    <location>
        <begin position="103"/>
        <end position="124"/>
    </location>
</feature>
<organism evidence="2 3">
    <name type="scientific">Panaeolus cyanescens</name>
    <dbReference type="NCBI Taxonomy" id="181874"/>
    <lineage>
        <taxon>Eukaryota</taxon>
        <taxon>Fungi</taxon>
        <taxon>Dikarya</taxon>
        <taxon>Basidiomycota</taxon>
        <taxon>Agaricomycotina</taxon>
        <taxon>Agaricomycetes</taxon>
        <taxon>Agaricomycetidae</taxon>
        <taxon>Agaricales</taxon>
        <taxon>Agaricineae</taxon>
        <taxon>Galeropsidaceae</taxon>
        <taxon>Panaeolus</taxon>
    </lineage>
</organism>
<dbReference type="AlphaFoldDB" id="A0A409WPN6"/>
<protein>
    <submittedName>
        <fullName evidence="2">Uncharacterized protein</fullName>
    </submittedName>
</protein>
<dbReference type="InParanoid" id="A0A409WPN6"/>
<dbReference type="OrthoDB" id="3341843at2759"/>
<proteinExistence type="predicted"/>
<evidence type="ECO:0000313" key="3">
    <source>
        <dbReference type="Proteomes" id="UP000284842"/>
    </source>
</evidence>
<evidence type="ECO:0000256" key="1">
    <source>
        <dbReference type="SAM" id="Phobius"/>
    </source>
</evidence>
<name>A0A409WPN6_9AGAR</name>
<gene>
    <name evidence="2" type="ORF">CVT24_002501</name>
</gene>
<keyword evidence="3" id="KW-1185">Reference proteome</keyword>
<comment type="caution">
    <text evidence="2">The sequence shown here is derived from an EMBL/GenBank/DDBJ whole genome shotgun (WGS) entry which is preliminary data.</text>
</comment>
<reference evidence="2 3" key="1">
    <citation type="journal article" date="2018" name="Evol. Lett.">
        <title>Horizontal gene cluster transfer increased hallucinogenic mushroom diversity.</title>
        <authorList>
            <person name="Reynolds H.T."/>
            <person name="Vijayakumar V."/>
            <person name="Gluck-Thaler E."/>
            <person name="Korotkin H.B."/>
            <person name="Matheny P.B."/>
            <person name="Slot J.C."/>
        </authorList>
    </citation>
    <scope>NUCLEOTIDE SEQUENCE [LARGE SCALE GENOMIC DNA]</scope>
    <source>
        <strain evidence="2 3">2629</strain>
    </source>
</reference>
<keyword evidence="1" id="KW-0812">Transmembrane</keyword>
<keyword evidence="1" id="KW-0472">Membrane</keyword>
<dbReference type="EMBL" id="NHTK01005360">
    <property type="protein sequence ID" value="PPQ80462.1"/>
    <property type="molecule type" value="Genomic_DNA"/>
</dbReference>
<sequence>MYIYNSEFRLGSNVLTASSTLLVLDYLLTLDEEVHKLHLVAADEAWLLALPRESLFAFRRHFHGLVLPNGRDLARGMLACGLCVSELILLLRTFAMWQRARKIFILLAVMSTVTWGPGIAITYMEINSFEFGSVPEGGVGCRLVSASRLIWVTFILLAVSETVVCGLTLIKGMQHLRSSSRSWVRHVYRHGLLFYVYLLIITLANMIVPLISTQPLYKNYLAIPQRVFHSIFCNRVVLLIQGQRSRRTYGSMELTGQHTVTKNNLTGNIDTGVNTDLSRQFGLNELRSGDVMDNGRGNDLEMDTYTRDWTT</sequence>
<accession>A0A409WPN6</accession>
<keyword evidence="1" id="KW-1133">Transmembrane helix</keyword>
<dbReference type="Proteomes" id="UP000284842">
    <property type="component" value="Unassembled WGS sequence"/>
</dbReference>